<dbReference type="Proteomes" id="UP000186176">
    <property type="component" value="Unassembled WGS sequence"/>
</dbReference>
<reference evidence="2 3" key="1">
    <citation type="submission" date="2016-10" db="EMBL/GenBank/DDBJ databases">
        <title>Reductive evolution of mitochondrial metabolism and differential evolution of invasion-related proteins in Cryptosporidium.</title>
        <authorList>
            <person name="Liu S."/>
            <person name="Roellig D.M."/>
            <person name="Guo Y."/>
            <person name="Li N."/>
            <person name="Frace M.A."/>
            <person name="Tang K."/>
            <person name="Zhang L."/>
            <person name="Feng Y."/>
            <person name="Xiao L."/>
        </authorList>
    </citation>
    <scope>NUCLEOTIDE SEQUENCE [LARGE SCALE GENOMIC DNA]</scope>
    <source>
        <strain evidence="2">39726</strain>
    </source>
</reference>
<evidence type="ECO:0000256" key="1">
    <source>
        <dbReference type="SAM" id="Phobius"/>
    </source>
</evidence>
<dbReference type="EMBL" id="LRBP01000001">
    <property type="protein sequence ID" value="OII75516.1"/>
    <property type="molecule type" value="Genomic_DNA"/>
</dbReference>
<dbReference type="AlphaFoldDB" id="A0A1J4MR89"/>
<gene>
    <name evidence="2" type="ORF">cubi_02037</name>
</gene>
<feature type="transmembrane region" description="Helical" evidence="1">
    <location>
        <begin position="157"/>
        <end position="187"/>
    </location>
</feature>
<proteinExistence type="predicted"/>
<feature type="transmembrane region" description="Helical" evidence="1">
    <location>
        <begin position="112"/>
        <end position="130"/>
    </location>
</feature>
<accession>A0A1J4MR89</accession>
<keyword evidence="1" id="KW-0472">Membrane</keyword>
<dbReference type="GeneID" id="39978828"/>
<sequence>MTSELASSDELNKVWTQSCEDKTTFSVICSLVQGLFCIINVIFGYFILIRHFNRLLENKSILKILLFTIFGEMITSLMSAMCMILVRLIFGIRSSTYFLSVISLLSTLFQSLFYYSCFAISTTVLYVWYFKVNVHPSDFLYSFVINKNITLDLTRDLLIYFFIEAFISFIEVIYSIPVLVSIIDYGLSKEIDKIKGKPIVEFYSVNQPFTYTNYQNYEKAFEDLNAHFSKSESHYVRL</sequence>
<protein>
    <submittedName>
        <fullName evidence="2">Uncharacterized protein</fullName>
    </submittedName>
</protein>
<comment type="caution">
    <text evidence="2">The sequence shown here is derived from an EMBL/GenBank/DDBJ whole genome shotgun (WGS) entry which is preliminary data.</text>
</comment>
<feature type="transmembrane region" description="Helical" evidence="1">
    <location>
        <begin position="60"/>
        <end position="78"/>
    </location>
</feature>
<organism evidence="2 3">
    <name type="scientific">Cryptosporidium ubiquitum</name>
    <dbReference type="NCBI Taxonomy" id="857276"/>
    <lineage>
        <taxon>Eukaryota</taxon>
        <taxon>Sar</taxon>
        <taxon>Alveolata</taxon>
        <taxon>Apicomplexa</taxon>
        <taxon>Conoidasida</taxon>
        <taxon>Coccidia</taxon>
        <taxon>Eucoccidiorida</taxon>
        <taxon>Eimeriorina</taxon>
        <taxon>Cryptosporidiidae</taxon>
        <taxon>Cryptosporidium</taxon>
    </lineage>
</organism>
<dbReference type="RefSeq" id="XP_028876523.1">
    <property type="nucleotide sequence ID" value="XM_029019049.1"/>
</dbReference>
<evidence type="ECO:0000313" key="3">
    <source>
        <dbReference type="Proteomes" id="UP000186176"/>
    </source>
</evidence>
<keyword evidence="1" id="KW-1133">Transmembrane helix</keyword>
<keyword evidence="1" id="KW-0812">Transmembrane</keyword>
<dbReference type="OrthoDB" id="339720at2759"/>
<evidence type="ECO:0000313" key="2">
    <source>
        <dbReference type="EMBL" id="OII75516.1"/>
    </source>
</evidence>
<feature type="transmembrane region" description="Helical" evidence="1">
    <location>
        <begin position="25"/>
        <end position="48"/>
    </location>
</feature>
<name>A0A1J4MR89_9CRYT</name>
<dbReference type="VEuPathDB" id="CryptoDB:cubi_02037"/>
<keyword evidence="3" id="KW-1185">Reference proteome</keyword>